<proteinExistence type="predicted"/>
<dbReference type="EMBL" id="JABELX010000012">
    <property type="protein sequence ID" value="NNH73966.1"/>
    <property type="molecule type" value="Genomic_DNA"/>
</dbReference>
<evidence type="ECO:0000256" key="1">
    <source>
        <dbReference type="SAM" id="Phobius"/>
    </source>
</evidence>
<dbReference type="RefSeq" id="WP_157551928.1">
    <property type="nucleotide sequence ID" value="NZ_JABELX010000012.1"/>
</dbReference>
<protein>
    <submittedName>
        <fullName evidence="2">Uncharacterized protein</fullName>
    </submittedName>
</protein>
<comment type="caution">
    <text evidence="2">The sequence shown here is derived from an EMBL/GenBank/DDBJ whole genome shotgun (WGS) entry which is preliminary data.</text>
</comment>
<keyword evidence="1" id="KW-0812">Transmembrane</keyword>
<dbReference type="AlphaFoldDB" id="A0A849C842"/>
<evidence type="ECO:0000313" key="3">
    <source>
        <dbReference type="Proteomes" id="UP000586827"/>
    </source>
</evidence>
<keyword evidence="3" id="KW-1185">Reference proteome</keyword>
<reference evidence="2 3" key="1">
    <citation type="submission" date="2020-05" db="EMBL/GenBank/DDBJ databases">
        <title>MicrobeNet Type strains.</title>
        <authorList>
            <person name="Nicholson A.C."/>
        </authorList>
    </citation>
    <scope>NUCLEOTIDE SEQUENCE [LARGE SCALE GENOMIC DNA]</scope>
    <source>
        <strain evidence="2 3">JCM 3224</strain>
    </source>
</reference>
<keyword evidence="1" id="KW-0472">Membrane</keyword>
<accession>A0A849C842</accession>
<feature type="transmembrane region" description="Helical" evidence="1">
    <location>
        <begin position="106"/>
        <end position="126"/>
    </location>
</feature>
<feature type="transmembrane region" description="Helical" evidence="1">
    <location>
        <begin position="20"/>
        <end position="40"/>
    </location>
</feature>
<dbReference type="Proteomes" id="UP000586827">
    <property type="component" value="Unassembled WGS sequence"/>
</dbReference>
<feature type="transmembrane region" description="Helical" evidence="1">
    <location>
        <begin position="138"/>
        <end position="160"/>
    </location>
</feature>
<name>A0A849C842_9NOCA</name>
<keyword evidence="1" id="KW-1133">Transmembrane helix</keyword>
<gene>
    <name evidence="2" type="ORF">HLB23_29630</name>
</gene>
<evidence type="ECO:0000313" key="2">
    <source>
        <dbReference type="EMBL" id="NNH73966.1"/>
    </source>
</evidence>
<sequence length="283" mass="31587">MSDSKSSEYPIPYQWQSSRWVFYLGGFAFGGFGSFLWLQLPNSIANNEWLRSSFFLFAGLSAWFLGLLGAASIFQAKQTQVHSSSMKNADGRTVINAALGMRLSQYIFTISTVIGGSIFCLGLWSNTLDLPLSGGQRVFFPLVILIAVIFSLVDTVRIVVQAPIGNLVLAPDSLSFKQTFKGKSTVAWRDIVDVAIASHKSSKDRCDVLVTFRTDESVTRTVSLDAHWPSIGGAATYWLVRFYFTHPELREELSDHRAIDRIRSYRVLDPNEPIVRRMGGDRA</sequence>
<organism evidence="2 3">
    <name type="scientific">Nocardia uniformis</name>
    <dbReference type="NCBI Taxonomy" id="53432"/>
    <lineage>
        <taxon>Bacteria</taxon>
        <taxon>Bacillati</taxon>
        <taxon>Actinomycetota</taxon>
        <taxon>Actinomycetes</taxon>
        <taxon>Mycobacteriales</taxon>
        <taxon>Nocardiaceae</taxon>
        <taxon>Nocardia</taxon>
    </lineage>
</organism>
<feature type="transmembrane region" description="Helical" evidence="1">
    <location>
        <begin position="52"/>
        <end position="74"/>
    </location>
</feature>